<dbReference type="GO" id="GO:0016787">
    <property type="term" value="F:hydrolase activity"/>
    <property type="evidence" value="ECO:0007669"/>
    <property type="project" value="UniProtKB-KW"/>
</dbReference>
<sequence>MKIDETITKRVADVLLENGFEAYLVGGSVRDLLTGKEPGDFDIATKALPEDIQKLFPKTVATGAKFGTVIVVMEDRSGERFNVEVTTYRSESDYVGSRWPSSVKFTKSIKEDLERRDFTVNALAIDLARIDEPGAVPEEMVLDLFNGMQDLSDGIIRAVGEPDERFQEDALRMLRACRLASQMEFSIEPATMKSISENLDLLKNISLERVRDEILKMLYKSSKPSVGLDLLRQTGIMKLFLPELFACIGVVQPEYHIDDVYTHTLKVVDMAQDDVKLAALFHDIGKPVTISQDDKGTHFYQHDIEGAKIAEKAMRRLKFSNKEIERTSLLVKHHMFYYPSADWRKNADEQKIDKMHLERLREEGNTKKIVGGWTDAAVRRFIARVGGIDNLNDLIELRIADATANPKSNFTDYEIKALQERIAKVMAEDSAFKITDLAINGNDLINAGVQKGPKIGEILSDLLEDVMENPENNTKEKLLQIVKEKYS</sequence>
<reference evidence="11 12" key="1">
    <citation type="journal article" date="2015" name="Nature">
        <title>rRNA introns, odd ribosomes, and small enigmatic genomes across a large radiation of phyla.</title>
        <authorList>
            <person name="Brown C.T."/>
            <person name="Hug L.A."/>
            <person name="Thomas B.C."/>
            <person name="Sharon I."/>
            <person name="Castelle C.J."/>
            <person name="Singh A."/>
            <person name="Wilkins M.J."/>
            <person name="Williams K.H."/>
            <person name="Banfield J.F."/>
        </authorList>
    </citation>
    <scope>NUCLEOTIDE SEQUENCE [LARGE SCALE GENOMIC DNA]</scope>
</reference>
<dbReference type="Proteomes" id="UP000034852">
    <property type="component" value="Unassembled WGS sequence"/>
</dbReference>
<dbReference type="InterPro" id="IPR032828">
    <property type="entry name" value="PolyA_RNA-bd"/>
</dbReference>
<dbReference type="CDD" id="cd00077">
    <property type="entry name" value="HDc"/>
    <property type="match status" value="1"/>
</dbReference>
<accession>A0A0G0GVS4</accession>
<dbReference type="PATRIC" id="fig|1619087.5.peg.459"/>
<evidence type="ECO:0000256" key="9">
    <source>
        <dbReference type="RuleBase" id="RU003953"/>
    </source>
</evidence>
<dbReference type="PANTHER" id="PTHR46173">
    <property type="entry name" value="CCA TRNA NUCLEOTIDYLTRANSFERASE 1, MITOCHONDRIAL"/>
    <property type="match status" value="1"/>
</dbReference>
<keyword evidence="2 9" id="KW-0808">Transferase</keyword>
<dbReference type="EMBL" id="LBTH01000036">
    <property type="protein sequence ID" value="KKQ35093.1"/>
    <property type="molecule type" value="Genomic_DNA"/>
</dbReference>
<evidence type="ECO:0000256" key="1">
    <source>
        <dbReference type="ARBA" id="ARBA00001946"/>
    </source>
</evidence>
<evidence type="ECO:0000313" key="11">
    <source>
        <dbReference type="EMBL" id="KKQ35093.1"/>
    </source>
</evidence>
<dbReference type="InterPro" id="IPR006674">
    <property type="entry name" value="HD_domain"/>
</dbReference>
<dbReference type="InterPro" id="IPR006675">
    <property type="entry name" value="HDIG_dom"/>
</dbReference>
<organism evidence="11 12">
    <name type="scientific">candidate division WS6 bacterium GW2011_GWA2_37_6</name>
    <dbReference type="NCBI Taxonomy" id="1619087"/>
    <lineage>
        <taxon>Bacteria</taxon>
        <taxon>Candidatus Dojkabacteria</taxon>
    </lineage>
</organism>
<evidence type="ECO:0000256" key="7">
    <source>
        <dbReference type="ARBA" id="ARBA00022842"/>
    </source>
</evidence>
<dbReference type="InterPro" id="IPR002646">
    <property type="entry name" value="PolA_pol_head_dom"/>
</dbReference>
<dbReference type="PANTHER" id="PTHR46173:SF1">
    <property type="entry name" value="CCA TRNA NUCLEOTIDYLTRANSFERASE 1, MITOCHONDRIAL"/>
    <property type="match status" value="1"/>
</dbReference>
<dbReference type="InterPro" id="IPR032810">
    <property type="entry name" value="CCA-adding_enz_C"/>
</dbReference>
<dbReference type="Pfam" id="PF13735">
    <property type="entry name" value="tRNA_NucTran2_2"/>
    <property type="match status" value="1"/>
</dbReference>
<dbReference type="AlphaFoldDB" id="A0A0G0GVS4"/>
<keyword evidence="6" id="KW-0547">Nucleotide-binding</keyword>
<dbReference type="Pfam" id="PF12627">
    <property type="entry name" value="PolyA_pol_RNAbd"/>
    <property type="match status" value="1"/>
</dbReference>
<evidence type="ECO:0000256" key="5">
    <source>
        <dbReference type="ARBA" id="ARBA00022723"/>
    </source>
</evidence>
<dbReference type="InterPro" id="IPR003607">
    <property type="entry name" value="HD/PDEase_dom"/>
</dbReference>
<keyword evidence="7" id="KW-0460">Magnesium</keyword>
<keyword evidence="4 11" id="KW-0548">Nucleotidyltransferase</keyword>
<dbReference type="InterPro" id="IPR050264">
    <property type="entry name" value="Bact_CCA-adding_enz_type3_sf"/>
</dbReference>
<feature type="domain" description="HD/PDEase" evidence="10">
    <location>
        <begin position="256"/>
        <end position="415"/>
    </location>
</feature>
<comment type="caution">
    <text evidence="11">The sequence shown here is derived from an EMBL/GenBank/DDBJ whole genome shotgun (WGS) entry which is preliminary data.</text>
</comment>
<dbReference type="Pfam" id="PF01966">
    <property type="entry name" value="HD"/>
    <property type="match status" value="1"/>
</dbReference>
<evidence type="ECO:0000256" key="4">
    <source>
        <dbReference type="ARBA" id="ARBA00022695"/>
    </source>
</evidence>
<keyword evidence="11" id="KW-0378">Hydrolase</keyword>
<evidence type="ECO:0000256" key="8">
    <source>
        <dbReference type="ARBA" id="ARBA00022884"/>
    </source>
</evidence>
<dbReference type="GO" id="GO:0008033">
    <property type="term" value="P:tRNA processing"/>
    <property type="evidence" value="ECO:0007669"/>
    <property type="project" value="UniProtKB-KW"/>
</dbReference>
<dbReference type="GO" id="GO:0046872">
    <property type="term" value="F:metal ion binding"/>
    <property type="evidence" value="ECO:0007669"/>
    <property type="project" value="UniProtKB-KW"/>
</dbReference>
<dbReference type="Gene3D" id="1.10.246.80">
    <property type="match status" value="1"/>
</dbReference>
<dbReference type="SUPFAM" id="SSF81301">
    <property type="entry name" value="Nucleotidyltransferase"/>
    <property type="match status" value="1"/>
</dbReference>
<comment type="cofactor">
    <cofactor evidence="1">
        <name>Mg(2+)</name>
        <dbReference type="ChEBI" id="CHEBI:18420"/>
    </cofactor>
</comment>
<dbReference type="Pfam" id="PF01743">
    <property type="entry name" value="PolyA_pol"/>
    <property type="match status" value="1"/>
</dbReference>
<evidence type="ECO:0000259" key="10">
    <source>
        <dbReference type="SMART" id="SM00471"/>
    </source>
</evidence>
<dbReference type="InterPro" id="IPR043519">
    <property type="entry name" value="NT_sf"/>
</dbReference>
<keyword evidence="8 9" id="KW-0694">RNA-binding</keyword>
<dbReference type="GO" id="GO:0000166">
    <property type="term" value="F:nucleotide binding"/>
    <property type="evidence" value="ECO:0007669"/>
    <property type="project" value="UniProtKB-KW"/>
</dbReference>
<keyword evidence="3" id="KW-0819">tRNA processing</keyword>
<name>A0A0G0GVS4_9BACT</name>
<dbReference type="NCBIfam" id="TIGR00277">
    <property type="entry name" value="HDIG"/>
    <property type="match status" value="1"/>
</dbReference>
<dbReference type="SMART" id="SM00471">
    <property type="entry name" value="HDc"/>
    <property type="match status" value="1"/>
</dbReference>
<evidence type="ECO:0000256" key="6">
    <source>
        <dbReference type="ARBA" id="ARBA00022741"/>
    </source>
</evidence>
<proteinExistence type="inferred from homology"/>
<dbReference type="SUPFAM" id="SSF81891">
    <property type="entry name" value="Poly A polymerase C-terminal region-like"/>
    <property type="match status" value="1"/>
</dbReference>
<protein>
    <submittedName>
        <fullName evidence="11">Polynucleotide adenylyltransferase/metal dependent phosphohydrolase</fullName>
    </submittedName>
</protein>
<comment type="similarity">
    <text evidence="9">Belongs to the tRNA nucleotidyltransferase/poly(A) polymerase family.</text>
</comment>
<evidence type="ECO:0000256" key="3">
    <source>
        <dbReference type="ARBA" id="ARBA00022694"/>
    </source>
</evidence>
<dbReference type="CDD" id="cd05398">
    <property type="entry name" value="NT_ClassII-CCAase"/>
    <property type="match status" value="1"/>
</dbReference>
<dbReference type="Gene3D" id="3.30.460.10">
    <property type="entry name" value="Beta Polymerase, domain 2"/>
    <property type="match status" value="1"/>
</dbReference>
<evidence type="ECO:0000313" key="12">
    <source>
        <dbReference type="Proteomes" id="UP000034852"/>
    </source>
</evidence>
<gene>
    <name evidence="11" type="ORF">US52_C0036G0011</name>
</gene>
<keyword evidence="5" id="KW-0479">Metal-binding</keyword>
<dbReference type="GO" id="GO:0000049">
    <property type="term" value="F:tRNA binding"/>
    <property type="evidence" value="ECO:0007669"/>
    <property type="project" value="TreeGrafter"/>
</dbReference>
<dbReference type="GO" id="GO:0016779">
    <property type="term" value="F:nucleotidyltransferase activity"/>
    <property type="evidence" value="ECO:0007669"/>
    <property type="project" value="UniProtKB-KW"/>
</dbReference>
<dbReference type="Gene3D" id="1.10.3090.10">
    <property type="entry name" value="cca-adding enzyme, domain 2"/>
    <property type="match status" value="1"/>
</dbReference>
<evidence type="ECO:0000256" key="2">
    <source>
        <dbReference type="ARBA" id="ARBA00022679"/>
    </source>
</evidence>